<dbReference type="STRING" id="321339.SAMN05444340_1561"/>
<protein>
    <submittedName>
        <fullName evidence="2">Uncharacterized membrane protein</fullName>
    </submittedName>
</protein>
<keyword evidence="1" id="KW-0812">Transmembrane</keyword>
<keyword evidence="3" id="KW-1185">Reference proteome</keyword>
<evidence type="ECO:0000313" key="2">
    <source>
        <dbReference type="EMBL" id="SDY96808.1"/>
    </source>
</evidence>
<dbReference type="InterPro" id="IPR018723">
    <property type="entry name" value="DUF2254_membrane"/>
</dbReference>
<sequence length="381" mass="41128">PQDLPVDIPESATQTILTIVATSMLTVATFALATMVTAFFGASQTTTPRVVRLISQDRAAQAPISIFIGAFMFSIVGIIALSSGFFTASGRLILFSVTLLVVILVVGALIRWISKISSIGQVGETIQRMELTTSAAFREIAERPLFGCRQSTRAADHGRPLHATRLGFVQNIETGRLQKVAETHDLFIHVVARPGAYVTAARPLVLVSGTIDEDAVNGIREAIVLGRERTFDHDPRFGLIVLNEIAARALSTGVNDPGTAINVIQTDVRILSEWFARMEQTHPEPGHDRVSMVAISPQDILDDAFRPIARDGAGTIEVCVKLFEALETIQVVAPDGFRAPVDRFAEELMERARAAMSHPADIEVVEQAASRVTGGGGAQQR</sequence>
<reference evidence="2 3" key="1">
    <citation type="submission" date="2016-10" db="EMBL/GenBank/DDBJ databases">
        <authorList>
            <person name="de Groot N.N."/>
        </authorList>
    </citation>
    <scope>NUCLEOTIDE SEQUENCE [LARGE SCALE GENOMIC DNA]</scope>
    <source>
        <strain evidence="2 3">DSM 26880</strain>
    </source>
</reference>
<feature type="transmembrane region" description="Helical" evidence="1">
    <location>
        <begin position="92"/>
        <end position="113"/>
    </location>
</feature>
<accession>A0A1H3P6U5</accession>
<organism evidence="2 3">
    <name type="scientific">Citreimonas salinaria</name>
    <dbReference type="NCBI Taxonomy" id="321339"/>
    <lineage>
        <taxon>Bacteria</taxon>
        <taxon>Pseudomonadati</taxon>
        <taxon>Pseudomonadota</taxon>
        <taxon>Alphaproteobacteria</taxon>
        <taxon>Rhodobacterales</taxon>
        <taxon>Roseobacteraceae</taxon>
        <taxon>Citreimonas</taxon>
    </lineage>
</organism>
<keyword evidence="1" id="KW-0472">Membrane</keyword>
<dbReference type="Pfam" id="PF10011">
    <property type="entry name" value="DUF2254"/>
    <property type="match status" value="1"/>
</dbReference>
<feature type="non-terminal residue" evidence="2">
    <location>
        <position position="1"/>
    </location>
</feature>
<keyword evidence="1" id="KW-1133">Transmembrane helix</keyword>
<dbReference type="AlphaFoldDB" id="A0A1H3P6U5"/>
<dbReference type="RefSeq" id="WP_089886593.1">
    <property type="nucleotide sequence ID" value="NZ_FNPF01000056.1"/>
</dbReference>
<dbReference type="OrthoDB" id="2955631at2"/>
<dbReference type="Proteomes" id="UP000199286">
    <property type="component" value="Unassembled WGS sequence"/>
</dbReference>
<gene>
    <name evidence="2" type="ORF">SAMN05444340_1561</name>
</gene>
<dbReference type="EMBL" id="FNPF01000056">
    <property type="protein sequence ID" value="SDY96808.1"/>
    <property type="molecule type" value="Genomic_DNA"/>
</dbReference>
<proteinExistence type="predicted"/>
<evidence type="ECO:0000313" key="3">
    <source>
        <dbReference type="Proteomes" id="UP000199286"/>
    </source>
</evidence>
<evidence type="ECO:0000256" key="1">
    <source>
        <dbReference type="SAM" id="Phobius"/>
    </source>
</evidence>
<feature type="transmembrane region" description="Helical" evidence="1">
    <location>
        <begin position="16"/>
        <end position="41"/>
    </location>
</feature>
<name>A0A1H3P6U5_9RHOB</name>
<feature type="transmembrane region" description="Helical" evidence="1">
    <location>
        <begin position="62"/>
        <end position="86"/>
    </location>
</feature>